<dbReference type="Proteomes" id="UP000691718">
    <property type="component" value="Unassembled WGS sequence"/>
</dbReference>
<reference evidence="2" key="1">
    <citation type="submission" date="2021-04" db="EMBL/GenBank/DDBJ databases">
        <authorList>
            <person name="Tunstrom K."/>
        </authorList>
    </citation>
    <scope>NUCLEOTIDE SEQUENCE</scope>
</reference>
<dbReference type="AlphaFoldDB" id="A0A8S3WU78"/>
<name>A0A8S3WU78_PARAO</name>
<feature type="region of interest" description="Disordered" evidence="1">
    <location>
        <begin position="115"/>
        <end position="144"/>
    </location>
</feature>
<protein>
    <submittedName>
        <fullName evidence="2">(apollo) hypothetical protein</fullName>
    </submittedName>
</protein>
<organism evidence="2 3">
    <name type="scientific">Parnassius apollo</name>
    <name type="common">Apollo butterfly</name>
    <name type="synonym">Papilio apollo</name>
    <dbReference type="NCBI Taxonomy" id="110799"/>
    <lineage>
        <taxon>Eukaryota</taxon>
        <taxon>Metazoa</taxon>
        <taxon>Ecdysozoa</taxon>
        <taxon>Arthropoda</taxon>
        <taxon>Hexapoda</taxon>
        <taxon>Insecta</taxon>
        <taxon>Pterygota</taxon>
        <taxon>Neoptera</taxon>
        <taxon>Endopterygota</taxon>
        <taxon>Lepidoptera</taxon>
        <taxon>Glossata</taxon>
        <taxon>Ditrysia</taxon>
        <taxon>Papilionoidea</taxon>
        <taxon>Papilionidae</taxon>
        <taxon>Parnassiinae</taxon>
        <taxon>Parnassini</taxon>
        <taxon>Parnassius</taxon>
        <taxon>Parnassius</taxon>
    </lineage>
</organism>
<dbReference type="PROSITE" id="PS51257">
    <property type="entry name" value="PROKAR_LIPOPROTEIN"/>
    <property type="match status" value="1"/>
</dbReference>
<sequence>MILLFGKAKIKCQAGEIAPNGFGVGGCSPLMEMYLLRPVTKAAAAAYFEEQNAQTIARCLVGSTRSLRRQWSLERGDVLAAAAAAAGDAADMRGSSHVGGAANVVGTGEVVGEPLALRAPPPRAPLARYRTRPEPPLPDDTRVS</sequence>
<comment type="caution">
    <text evidence="2">The sequence shown here is derived from an EMBL/GenBank/DDBJ whole genome shotgun (WGS) entry which is preliminary data.</text>
</comment>
<dbReference type="EMBL" id="CAJQZP010000692">
    <property type="protein sequence ID" value="CAG4976697.1"/>
    <property type="molecule type" value="Genomic_DNA"/>
</dbReference>
<proteinExistence type="predicted"/>
<accession>A0A8S3WU78</accession>
<evidence type="ECO:0000313" key="2">
    <source>
        <dbReference type="EMBL" id="CAG4976697.1"/>
    </source>
</evidence>
<gene>
    <name evidence="2" type="ORF">PAPOLLO_LOCUS9286</name>
</gene>
<keyword evidence="3" id="KW-1185">Reference proteome</keyword>
<evidence type="ECO:0000313" key="3">
    <source>
        <dbReference type="Proteomes" id="UP000691718"/>
    </source>
</evidence>
<evidence type="ECO:0000256" key="1">
    <source>
        <dbReference type="SAM" id="MobiDB-lite"/>
    </source>
</evidence>